<dbReference type="NCBIfam" id="NF001204">
    <property type="entry name" value="PRK00166.1"/>
    <property type="match status" value="1"/>
</dbReference>
<dbReference type="InterPro" id="IPR050126">
    <property type="entry name" value="Ap4A_hydrolase"/>
</dbReference>
<feature type="domain" description="Calcineurin-like phosphoesterase" evidence="9">
    <location>
        <begin position="14"/>
        <end position="93"/>
    </location>
</feature>
<name>A0AAE2YSI4_9PROT</name>
<evidence type="ECO:0000313" key="10">
    <source>
        <dbReference type="EMBL" id="MBU2789015.1"/>
    </source>
</evidence>
<dbReference type="PIRSF" id="PIRSF000903">
    <property type="entry name" value="B5n-ttraPtase_sm"/>
    <property type="match status" value="1"/>
</dbReference>
<evidence type="ECO:0000256" key="3">
    <source>
        <dbReference type="ARBA" id="ARBA00012506"/>
    </source>
</evidence>
<dbReference type="GO" id="GO:0005737">
    <property type="term" value="C:cytoplasm"/>
    <property type="evidence" value="ECO:0007669"/>
    <property type="project" value="TreeGrafter"/>
</dbReference>
<evidence type="ECO:0000256" key="2">
    <source>
        <dbReference type="ARBA" id="ARBA00005419"/>
    </source>
</evidence>
<comment type="catalytic activity">
    <reaction evidence="8">
        <text>P(1),P(4)-bis(5'-adenosyl) tetraphosphate + H2O = 2 ADP + 2 H(+)</text>
        <dbReference type="Rhea" id="RHEA:24252"/>
        <dbReference type="ChEBI" id="CHEBI:15377"/>
        <dbReference type="ChEBI" id="CHEBI:15378"/>
        <dbReference type="ChEBI" id="CHEBI:58141"/>
        <dbReference type="ChEBI" id="CHEBI:456216"/>
        <dbReference type="EC" id="3.6.1.41"/>
    </reaction>
</comment>
<reference evidence="10" key="1">
    <citation type="journal article" date="2021" name="ISME J.">
        <title>Genomic evolution of the class Acidithiobacillia: deep-branching Proteobacteria living in extreme acidic conditions.</title>
        <authorList>
            <person name="Moya-Beltran A."/>
            <person name="Beard S."/>
            <person name="Rojas-Villalobos C."/>
            <person name="Issotta F."/>
            <person name="Gallardo Y."/>
            <person name="Ulloa R."/>
            <person name="Giaveno A."/>
            <person name="Degli Esposti M."/>
            <person name="Johnson D.B."/>
            <person name="Quatrini R."/>
        </authorList>
    </citation>
    <scope>NUCLEOTIDE SEQUENCE</scope>
    <source>
        <strain evidence="10">VAN18-1</strain>
    </source>
</reference>
<dbReference type="SUPFAM" id="SSF56300">
    <property type="entry name" value="Metallo-dependent phosphatases"/>
    <property type="match status" value="1"/>
</dbReference>
<sequence>MSNDFVDTPNGTYAIGDVQGCFSALEQLLSQVGSYDFLWLAGDLLNRGPQSHATLAWAYAQQNGIRLVLGNHDLYAISRWAGIGKAKKSDTLAALLSDRRADDYFHWLRQQPLFYSDGKLPWNLVHAAVDAEWSLADAAGHAEEVQRALSGKNWKRFLRGLWESEAPRRWADCRSEADAQRFRVAVLTRARWVREDGLYSWTNEAPDTSYLPWHERYFAQQPAGKFVCGHWATQGLLVQERLLALDSGCVWGRQLSAARIDRDPATIVQIQCNDLSTIPVPSISVELETIRHA</sequence>
<dbReference type="RefSeq" id="WP_215871007.1">
    <property type="nucleotide sequence ID" value="NZ_JAAXYO010000180.1"/>
</dbReference>
<dbReference type="InterPro" id="IPR029052">
    <property type="entry name" value="Metallo-depent_PP-like"/>
</dbReference>
<dbReference type="GO" id="GO:0008803">
    <property type="term" value="F:bis(5'-nucleosyl)-tetraphosphatase (symmetrical) activity"/>
    <property type="evidence" value="ECO:0007669"/>
    <property type="project" value="UniProtKB-EC"/>
</dbReference>
<evidence type="ECO:0000256" key="1">
    <source>
        <dbReference type="ARBA" id="ARBA00003413"/>
    </source>
</evidence>
<dbReference type="Gene3D" id="3.60.21.10">
    <property type="match status" value="1"/>
</dbReference>
<dbReference type="EMBL" id="JAAXYO010000180">
    <property type="protein sequence ID" value="MBU2789015.1"/>
    <property type="molecule type" value="Genomic_DNA"/>
</dbReference>
<evidence type="ECO:0000256" key="4">
    <source>
        <dbReference type="ARBA" id="ARBA00022801"/>
    </source>
</evidence>
<evidence type="ECO:0000256" key="8">
    <source>
        <dbReference type="ARBA" id="ARBA00049417"/>
    </source>
</evidence>
<organism evidence="10 11">
    <name type="scientific">Igneacidithiobacillus copahuensis</name>
    <dbReference type="NCBI Taxonomy" id="2724909"/>
    <lineage>
        <taxon>Bacteria</taxon>
        <taxon>Pseudomonadati</taxon>
        <taxon>Pseudomonadota</taxon>
        <taxon>Acidithiobacillia</taxon>
        <taxon>Acidithiobacillales</taxon>
        <taxon>Acidithiobacillaceae</taxon>
        <taxon>Igneacidithiobacillus</taxon>
    </lineage>
</organism>
<evidence type="ECO:0000313" key="11">
    <source>
        <dbReference type="Proteomes" id="UP001197378"/>
    </source>
</evidence>
<comment type="function">
    <text evidence="1">Hydrolyzes diadenosine 5',5'''-P1,P4-tetraphosphate to yield ADP.</text>
</comment>
<proteinExistence type="inferred from homology"/>
<dbReference type="Proteomes" id="UP001197378">
    <property type="component" value="Unassembled WGS sequence"/>
</dbReference>
<comment type="similarity">
    <text evidence="2">Belongs to the Ap4A hydrolase family.</text>
</comment>
<dbReference type="AlphaFoldDB" id="A0AAE2YSI4"/>
<keyword evidence="11" id="KW-1185">Reference proteome</keyword>
<dbReference type="InterPro" id="IPR004843">
    <property type="entry name" value="Calcineurin-like_PHP"/>
</dbReference>
<keyword evidence="4 10" id="KW-0378">Hydrolase</keyword>
<accession>A0AAE2YSI4</accession>
<gene>
    <name evidence="10" type="ORF">HFQ13_12515</name>
</gene>
<dbReference type="PANTHER" id="PTHR42850:SF11">
    <property type="entry name" value="BIS(5'-NUCLEOSYL)-TETRAPHOSPHATASE [SYMMETRICAL]"/>
    <property type="match status" value="1"/>
</dbReference>
<dbReference type="PANTHER" id="PTHR42850">
    <property type="entry name" value="METALLOPHOSPHOESTERASE"/>
    <property type="match status" value="1"/>
</dbReference>
<evidence type="ECO:0000256" key="7">
    <source>
        <dbReference type="ARBA" id="ARBA00033210"/>
    </source>
</evidence>
<dbReference type="GO" id="GO:0016791">
    <property type="term" value="F:phosphatase activity"/>
    <property type="evidence" value="ECO:0007669"/>
    <property type="project" value="TreeGrafter"/>
</dbReference>
<evidence type="ECO:0000259" key="9">
    <source>
        <dbReference type="Pfam" id="PF00149"/>
    </source>
</evidence>
<protein>
    <recommendedName>
        <fullName evidence="3">bis(5'-nucleosyl)-tetraphosphatase (symmetrical)</fullName>
        <ecNumber evidence="3">3.6.1.41</ecNumber>
    </recommendedName>
    <alternativeName>
        <fullName evidence="6">Ap4A hydrolase</fullName>
    </alternativeName>
    <alternativeName>
        <fullName evidence="5">Diadenosine 5',5'''-P1,P4-tetraphosphate pyrophosphohydrolase</fullName>
    </alternativeName>
    <alternativeName>
        <fullName evidence="7">Diadenosine tetraphosphatase</fullName>
    </alternativeName>
</protein>
<dbReference type="Pfam" id="PF00149">
    <property type="entry name" value="Metallophos"/>
    <property type="match status" value="1"/>
</dbReference>
<dbReference type="InterPro" id="IPR004617">
    <property type="entry name" value="ApaH"/>
</dbReference>
<comment type="caution">
    <text evidence="10">The sequence shown here is derived from an EMBL/GenBank/DDBJ whole genome shotgun (WGS) entry which is preliminary data.</text>
</comment>
<dbReference type="GO" id="GO:0110154">
    <property type="term" value="P:RNA decapping"/>
    <property type="evidence" value="ECO:0007669"/>
    <property type="project" value="TreeGrafter"/>
</dbReference>
<evidence type="ECO:0000256" key="5">
    <source>
        <dbReference type="ARBA" id="ARBA00031248"/>
    </source>
</evidence>
<dbReference type="EC" id="3.6.1.41" evidence="3"/>
<evidence type="ECO:0000256" key="6">
    <source>
        <dbReference type="ARBA" id="ARBA00032248"/>
    </source>
</evidence>